<name>A0A1B8AZG7_FUSPO</name>
<feature type="transmembrane region" description="Helical" evidence="1">
    <location>
        <begin position="100"/>
        <end position="125"/>
    </location>
</feature>
<keyword evidence="1" id="KW-0812">Transmembrane</keyword>
<sequence>MASARPLLYVALALLMVVSIIELSFISSMVGWLHSTASGTFSFEWQGKEYQLKGEPANLIVDQGHTSNGAAGTAFIPIGCGGILALWLRNRHNPGKFSRFFYNFWLVFNVLSLLLVLSALIYTFVVTTEHNGQSIIPSVAAKLNDGQKYPLESWTPQNWFSALLDLNLSDSSQRSDIEHHLRLMKGWQYNLIPFFVIHLAETGLALWDAMQRRHEFNPAYAPAKRDYGSA</sequence>
<dbReference type="OMA" id="ISSMVGW"/>
<dbReference type="AlphaFoldDB" id="A0A1B8AZG7"/>
<keyword evidence="3" id="KW-1185">Reference proteome</keyword>
<proteinExistence type="predicted"/>
<evidence type="ECO:0000313" key="3">
    <source>
        <dbReference type="Proteomes" id="UP000091967"/>
    </source>
</evidence>
<feature type="transmembrane region" description="Helical" evidence="1">
    <location>
        <begin position="7"/>
        <end position="33"/>
    </location>
</feature>
<dbReference type="Proteomes" id="UP000091967">
    <property type="component" value="Unassembled WGS sequence"/>
</dbReference>
<gene>
    <name evidence="2" type="ORF">FPOA_06421</name>
</gene>
<keyword evidence="1" id="KW-1133">Transmembrane helix</keyword>
<comment type="caution">
    <text evidence="2">The sequence shown here is derived from an EMBL/GenBank/DDBJ whole genome shotgun (WGS) entry which is preliminary data.</text>
</comment>
<protein>
    <submittedName>
        <fullName evidence="2">Uncharacterized protein</fullName>
    </submittedName>
</protein>
<reference evidence="2 3" key="1">
    <citation type="submission" date="2016-06" db="EMBL/GenBank/DDBJ databases">
        <title>Living apart together: crosstalk between the core and supernumerary genomes in a fungal plant pathogen.</title>
        <authorList>
            <person name="Vanheule A."/>
            <person name="Audenaert K."/>
            <person name="Warris S."/>
            <person name="Van De Geest H."/>
            <person name="Schijlen E."/>
            <person name="Hofte M."/>
            <person name="De Saeger S."/>
            <person name="Haesaert G."/>
            <person name="Waalwijk C."/>
            <person name="Van Der Lee T."/>
        </authorList>
    </citation>
    <scope>NUCLEOTIDE SEQUENCE [LARGE SCALE GENOMIC DNA]</scope>
    <source>
        <strain evidence="2 3">2516</strain>
    </source>
</reference>
<dbReference type="OrthoDB" id="3597048at2759"/>
<accession>A0A1B8AZG7</accession>
<keyword evidence="1" id="KW-0472">Membrane</keyword>
<evidence type="ECO:0000256" key="1">
    <source>
        <dbReference type="SAM" id="Phobius"/>
    </source>
</evidence>
<feature type="transmembrane region" description="Helical" evidence="1">
    <location>
        <begin position="69"/>
        <end position="88"/>
    </location>
</feature>
<organism evidence="2 3">
    <name type="scientific">Fusarium poae</name>
    <dbReference type="NCBI Taxonomy" id="36050"/>
    <lineage>
        <taxon>Eukaryota</taxon>
        <taxon>Fungi</taxon>
        <taxon>Dikarya</taxon>
        <taxon>Ascomycota</taxon>
        <taxon>Pezizomycotina</taxon>
        <taxon>Sordariomycetes</taxon>
        <taxon>Hypocreomycetidae</taxon>
        <taxon>Hypocreales</taxon>
        <taxon>Nectriaceae</taxon>
        <taxon>Fusarium</taxon>
    </lineage>
</organism>
<evidence type="ECO:0000313" key="2">
    <source>
        <dbReference type="EMBL" id="OBS25887.1"/>
    </source>
</evidence>
<dbReference type="EMBL" id="LYXU01000002">
    <property type="protein sequence ID" value="OBS25887.1"/>
    <property type="molecule type" value="Genomic_DNA"/>
</dbReference>